<gene>
    <name evidence="2" type="ORF">Dac01nite_16960</name>
</gene>
<proteinExistence type="predicted"/>
<comment type="caution">
    <text evidence="2">The sequence shown here is derived from an EMBL/GenBank/DDBJ whole genome shotgun (WGS) entry which is preliminary data.</text>
</comment>
<feature type="signal peptide" evidence="1">
    <location>
        <begin position="1"/>
        <end position="27"/>
    </location>
</feature>
<dbReference type="EMBL" id="BONR01000003">
    <property type="protein sequence ID" value="GIG54944.1"/>
    <property type="molecule type" value="Genomic_DNA"/>
</dbReference>
<reference evidence="2" key="1">
    <citation type="submission" date="2021-01" db="EMBL/GenBank/DDBJ databases">
        <title>Whole genome shotgun sequence of Demequina activiva NBRC 110675.</title>
        <authorList>
            <person name="Komaki H."/>
            <person name="Tamura T."/>
        </authorList>
    </citation>
    <scope>NUCLEOTIDE SEQUENCE</scope>
    <source>
        <strain evidence="2">NBRC 110675</strain>
    </source>
</reference>
<accession>A0A919Q3K4</accession>
<sequence length="911" mass="95512">MTVLSPLRSALVALVLALLATAGLVAAAPPSTAADAKDFDPGFLIADELFFDGTAMSAAQVDSFIAAKNPGCAPGRVCLENYRETITSKSANSRCSAVSAGSNRTAGQIIAAVAKACGISPEAILVILQKEQSLVTSTAPSSRAFQAAMGAGCPDTAPCDGNYAGFYEQVYYGAYLLKGYTIPGSTHYNRYAAGKTSAIQYNPKSSCGTKNVYVRNQATHALYVYTPYTPNAAALNNLYGTGDSCSAYGNRNFWRQFTDWFGATGSVGAQVIANYYAYHGGASGWLGAEVGDLKVFAGGKLLQRYEGGVVTWTQATGADSVTGEILEYWDSRGGASGVLGFPITGVFTTSVSGGGKRQDFEGGSIANSNEGGVKGVYGGFYEAMVHYGGIGGGYGWPLTERFRDRTTDLLAQDFQRARIYHSGSSFTAIPTDYVSIADGVGGISGGLGWPLSGLVTSGVDGGGTFQRFASGNIMTSADGTYVVYGGFYSAYQAKGGRQGPLSWPVSDRYFDSASGYWAQDFRGGTIVHTGSEAYVIDARLIDTVRELGGVGPRGIGWPTAAVKSSSADGGGIWQTFSKATITSTSAGAFGVQGGFRTAYAALGGPTGKAGWITSERYRDPVSGLLAQDFTWGTVFHTGSEWAFVPSALLPLLQDNGGVTGRFGMPTGDPQLTSANGRGWFQDFKGALLTAPYRRESIAISGGFRSAYAQLGGPRGAYGWPLTNRYRHEASGMQAVDLQGGTLLHSGSEWALVGDDIEPAWSARGAIRAVGWPTGLPVTTSYGQVQTFSRGLLSVEDEESVLVYGGLLTAYTSLGGVKGVLGQPLDDRFYDRVNSAWAQDFAGGRILHDGTRYTYVPPEFLDAIEELGGVDGALGWPAGAPSRYGSAVRQQFEGGSLYVAKATGGEVVFTPR</sequence>
<feature type="chain" id="PRO_5039545779" description="LGFP repeat-containing protein" evidence="1">
    <location>
        <begin position="28"/>
        <end position="911"/>
    </location>
</feature>
<keyword evidence="1" id="KW-0732">Signal</keyword>
<evidence type="ECO:0000256" key="1">
    <source>
        <dbReference type="SAM" id="SignalP"/>
    </source>
</evidence>
<evidence type="ECO:0000313" key="3">
    <source>
        <dbReference type="Proteomes" id="UP000652354"/>
    </source>
</evidence>
<evidence type="ECO:0000313" key="2">
    <source>
        <dbReference type="EMBL" id="GIG54944.1"/>
    </source>
</evidence>
<keyword evidence="3" id="KW-1185">Reference proteome</keyword>
<dbReference type="AlphaFoldDB" id="A0A919Q3K4"/>
<dbReference type="InterPro" id="IPR013207">
    <property type="entry name" value="LGFP"/>
</dbReference>
<dbReference type="RefSeq" id="WP_203655925.1">
    <property type="nucleotide sequence ID" value="NZ_BONR01000003.1"/>
</dbReference>
<dbReference type="Proteomes" id="UP000652354">
    <property type="component" value="Unassembled WGS sequence"/>
</dbReference>
<protein>
    <recommendedName>
        <fullName evidence="4">LGFP repeat-containing protein</fullName>
    </recommendedName>
</protein>
<organism evidence="2 3">
    <name type="scientific">Demequina activiva</name>
    <dbReference type="NCBI Taxonomy" id="1582364"/>
    <lineage>
        <taxon>Bacteria</taxon>
        <taxon>Bacillati</taxon>
        <taxon>Actinomycetota</taxon>
        <taxon>Actinomycetes</taxon>
        <taxon>Micrococcales</taxon>
        <taxon>Demequinaceae</taxon>
        <taxon>Demequina</taxon>
    </lineage>
</organism>
<dbReference type="Pfam" id="PF08310">
    <property type="entry name" value="LGFP"/>
    <property type="match status" value="4"/>
</dbReference>
<evidence type="ECO:0008006" key="4">
    <source>
        <dbReference type="Google" id="ProtNLM"/>
    </source>
</evidence>
<name>A0A919Q3K4_9MICO</name>